<proteinExistence type="predicted"/>
<evidence type="ECO:0000313" key="2">
    <source>
        <dbReference type="Proteomes" id="UP001143674"/>
    </source>
</evidence>
<gene>
    <name evidence="1" type="ORF">LBW55_09740</name>
</gene>
<dbReference type="AlphaFoldDB" id="A0AAE3NH05"/>
<accession>A0AAE3NH05</accession>
<dbReference type="RefSeq" id="WP_184851345.1">
    <property type="nucleotide sequence ID" value="NZ_JABZEH010000002.1"/>
</dbReference>
<evidence type="ECO:0000313" key="1">
    <source>
        <dbReference type="EMBL" id="MDB0521895.1"/>
    </source>
</evidence>
<comment type="caution">
    <text evidence="1">The sequence shown here is derived from an EMBL/GenBank/DDBJ whole genome shotgun (WGS) entry which is preliminary data.</text>
</comment>
<protein>
    <submittedName>
        <fullName evidence="1">Uncharacterized protein</fullName>
    </submittedName>
</protein>
<sequence>MNANLGIVLRKAERDKILSQLPPQIKNWAGEEIVVGKSRYVFPSLDKVEFEIYPITKFILSRLPASEQGEELEYAWMTGVGLDEYRSWLVREEDFKKPNAFEVSLSGLLNILDFWAVMLAPEGERLGEVVVADVDNLLRMLRRCVRDLDVCEGFLAVKA</sequence>
<name>A0AAE3NH05_RALSL</name>
<dbReference type="Proteomes" id="UP001143674">
    <property type="component" value="Unassembled WGS sequence"/>
</dbReference>
<organism evidence="1 2">
    <name type="scientific">Ralstonia solanacearum</name>
    <name type="common">Pseudomonas solanacearum</name>
    <dbReference type="NCBI Taxonomy" id="305"/>
    <lineage>
        <taxon>Bacteria</taxon>
        <taxon>Pseudomonadati</taxon>
        <taxon>Pseudomonadota</taxon>
        <taxon>Betaproteobacteria</taxon>
        <taxon>Burkholderiales</taxon>
        <taxon>Burkholderiaceae</taxon>
        <taxon>Ralstonia</taxon>
        <taxon>Ralstonia solanacearum species complex</taxon>
    </lineage>
</organism>
<reference evidence="1" key="1">
    <citation type="submission" date="2021-09" db="EMBL/GenBank/DDBJ databases">
        <title>Genomic analysis of Ralstonia spp.</title>
        <authorList>
            <person name="Aburjaile F."/>
            <person name="Ariute J.C."/>
            <person name="Pais A.K.L."/>
            <person name="Albuquerque G.M.R."/>
            <person name="Silva A.M.F."/>
            <person name="Brenig B."/>
            <person name="Azevedo V."/>
            <person name="Matiuzzi M."/>
            <person name="Ramos R."/>
            <person name="Goes-Neto A."/>
            <person name="Soares S."/>
            <person name="Iseppon A.M.B."/>
            <person name="Souza E."/>
            <person name="Gama M."/>
        </authorList>
    </citation>
    <scope>NUCLEOTIDE SEQUENCE</scope>
    <source>
        <strain evidence="1">B4</strain>
    </source>
</reference>
<dbReference type="EMBL" id="JAIVEX010000004">
    <property type="protein sequence ID" value="MDB0521895.1"/>
    <property type="molecule type" value="Genomic_DNA"/>
</dbReference>